<evidence type="ECO:0000256" key="1">
    <source>
        <dbReference type="SAM" id="Phobius"/>
    </source>
</evidence>
<dbReference type="GeneID" id="92961410"/>
<dbReference type="AlphaFoldDB" id="A0A090J2C6"/>
<keyword evidence="1" id="KW-1133">Transmembrane helix</keyword>
<keyword evidence="3" id="KW-1185">Reference proteome</keyword>
<name>A0A090J2C6_9BACI</name>
<dbReference type="Proteomes" id="UP000040576">
    <property type="component" value="Unassembled WGS sequence"/>
</dbReference>
<organism evidence="2 3">
    <name type="scientific">Caldibacillus thermoamylovorans</name>
    <dbReference type="NCBI Taxonomy" id="35841"/>
    <lineage>
        <taxon>Bacteria</taxon>
        <taxon>Bacillati</taxon>
        <taxon>Bacillota</taxon>
        <taxon>Bacilli</taxon>
        <taxon>Bacillales</taxon>
        <taxon>Bacillaceae</taxon>
        <taxon>Caldibacillus</taxon>
    </lineage>
</organism>
<proteinExistence type="predicted"/>
<dbReference type="Pfam" id="PF11117">
    <property type="entry name" value="DUF2626"/>
    <property type="match status" value="1"/>
</dbReference>
<gene>
    <name evidence="2" type="ORF">BT1A1_2194</name>
</gene>
<feature type="transmembrane region" description="Helical" evidence="1">
    <location>
        <begin position="51"/>
        <end position="70"/>
    </location>
</feature>
<dbReference type="RefSeq" id="WP_034771001.1">
    <property type="nucleotide sequence ID" value="NZ_CCRF01000064.1"/>
</dbReference>
<evidence type="ECO:0000313" key="2">
    <source>
        <dbReference type="EMBL" id="CEE02015.1"/>
    </source>
</evidence>
<dbReference type="InterPro" id="IPR020254">
    <property type="entry name" value="DUF2626"/>
</dbReference>
<dbReference type="KEGG" id="bthv:CQJ30_12150"/>
<evidence type="ECO:0000313" key="3">
    <source>
        <dbReference type="Proteomes" id="UP000040576"/>
    </source>
</evidence>
<keyword evidence="1" id="KW-0812">Transmembrane</keyword>
<protein>
    <submittedName>
        <fullName evidence="2">Putative membrane protein</fullName>
    </submittedName>
</protein>
<reference evidence="2 3" key="1">
    <citation type="submission" date="2014-07" db="EMBL/GenBank/DDBJ databases">
        <authorList>
            <person name="Wibberg Daniel"/>
        </authorList>
    </citation>
    <scope>NUCLEOTIDE SEQUENCE [LARGE SCALE GENOMIC DNA]</scope>
</reference>
<keyword evidence="1" id="KW-0472">Membrane</keyword>
<accession>A0A090J2C6</accession>
<sequence>MDRMYRVLSFWTGIFTVMFYVGGMNVLALLFLAQTGFFLLLGYLRLSERMYMYIFGAYLTIFFVGFTYYTTFHFVPGTGH</sequence>
<dbReference type="EMBL" id="CCRF01000064">
    <property type="protein sequence ID" value="CEE02015.1"/>
    <property type="molecule type" value="Genomic_DNA"/>
</dbReference>
<feature type="transmembrane region" description="Helical" evidence="1">
    <location>
        <begin position="20"/>
        <end position="44"/>
    </location>
</feature>